<name>A0A7W7EJ01_9HYPH</name>
<sequence>MPLYKMKIRRFFDAFAALPLSAPFPLERPADAEEFPLVIVGSDEVWNLRHPWYGGYGAFYGEGLRSGRLVSYAATFGNFDSLDRLREPWADSLRRFSQISVRDLNSKRLIKDALGLDAELVLDPCLQFPEAIWNVGKEEKGSAYLAVYGHSFPGWFQNAVRRWADARSITLISIGYRNDWADEQSLDAGPEDFARFMAGAAAVVTNFFHGCVFSLVNDKPFACVLSDYRSNKLLDLTAMVGAERNVISEESPSLHLDAALGEPPGSAISQRITALRRNSSAYLQHVVQYTP</sequence>
<dbReference type="EMBL" id="JACIIG010000002">
    <property type="protein sequence ID" value="MBB4566822.1"/>
    <property type="molecule type" value="Genomic_DNA"/>
</dbReference>
<keyword evidence="3" id="KW-1185">Reference proteome</keyword>
<feature type="domain" description="Polysaccharide pyruvyl transferase" evidence="1">
    <location>
        <begin position="34"/>
        <end position="227"/>
    </location>
</feature>
<evidence type="ECO:0000313" key="2">
    <source>
        <dbReference type="EMBL" id="MBB4566822.1"/>
    </source>
</evidence>
<reference evidence="2 3" key="1">
    <citation type="submission" date="2020-08" db="EMBL/GenBank/DDBJ databases">
        <title>Genomic Encyclopedia of Type Strains, Phase IV (KMG-V): Genome sequencing to study the core and pangenomes of soil and plant-associated prokaryotes.</title>
        <authorList>
            <person name="Whitman W."/>
        </authorList>
    </citation>
    <scope>NUCLEOTIDE SEQUENCE [LARGE SCALE GENOMIC DNA]</scope>
    <source>
        <strain evidence="2 3">SEMIA 492</strain>
    </source>
</reference>
<evidence type="ECO:0000259" key="1">
    <source>
        <dbReference type="Pfam" id="PF04230"/>
    </source>
</evidence>
<proteinExistence type="predicted"/>
<dbReference type="AlphaFoldDB" id="A0A7W7EJ01"/>
<comment type="caution">
    <text evidence="2">The sequence shown here is derived from an EMBL/GenBank/DDBJ whole genome shotgun (WGS) entry which is preliminary data.</text>
</comment>
<organism evidence="2 3">
    <name type="scientific">Rhizobium leucaenae</name>
    <dbReference type="NCBI Taxonomy" id="29450"/>
    <lineage>
        <taxon>Bacteria</taxon>
        <taxon>Pseudomonadati</taxon>
        <taxon>Pseudomonadota</taxon>
        <taxon>Alphaproteobacteria</taxon>
        <taxon>Hyphomicrobiales</taxon>
        <taxon>Rhizobiaceae</taxon>
        <taxon>Rhizobium/Agrobacterium group</taxon>
        <taxon>Rhizobium</taxon>
    </lineage>
</organism>
<protein>
    <recommendedName>
        <fullName evidence="1">Polysaccharide pyruvyl transferase domain-containing protein</fullName>
    </recommendedName>
</protein>
<gene>
    <name evidence="2" type="ORF">GGE60_000923</name>
</gene>
<dbReference type="InterPro" id="IPR007345">
    <property type="entry name" value="Polysacch_pyruvyl_Trfase"/>
</dbReference>
<evidence type="ECO:0000313" key="3">
    <source>
        <dbReference type="Proteomes" id="UP000543836"/>
    </source>
</evidence>
<dbReference type="Pfam" id="PF04230">
    <property type="entry name" value="PS_pyruv_trans"/>
    <property type="match status" value="1"/>
</dbReference>
<dbReference type="Proteomes" id="UP000543836">
    <property type="component" value="Unassembled WGS sequence"/>
</dbReference>
<accession>A0A7W7EJ01</accession>